<keyword evidence="3" id="KW-1185">Reference proteome</keyword>
<reference evidence="4" key="3">
    <citation type="submission" date="2025-04" db="UniProtKB">
        <authorList>
            <consortium name="RefSeq"/>
        </authorList>
    </citation>
    <scope>IDENTIFICATION</scope>
    <source>
        <strain evidence="4">CBS 304.34</strain>
    </source>
</reference>
<dbReference type="SUPFAM" id="SSF81383">
    <property type="entry name" value="F-box domain"/>
    <property type="match status" value="1"/>
</dbReference>
<proteinExistence type="predicted"/>
<name>A0A6A6YTX7_9PEZI</name>
<dbReference type="RefSeq" id="XP_033578438.1">
    <property type="nucleotide sequence ID" value="XM_033725330.1"/>
</dbReference>
<evidence type="ECO:0000259" key="1">
    <source>
        <dbReference type="SMART" id="SM00256"/>
    </source>
</evidence>
<organism evidence="2">
    <name type="scientific">Mytilinidion resinicola</name>
    <dbReference type="NCBI Taxonomy" id="574789"/>
    <lineage>
        <taxon>Eukaryota</taxon>
        <taxon>Fungi</taxon>
        <taxon>Dikarya</taxon>
        <taxon>Ascomycota</taxon>
        <taxon>Pezizomycotina</taxon>
        <taxon>Dothideomycetes</taxon>
        <taxon>Pleosporomycetidae</taxon>
        <taxon>Mytilinidiales</taxon>
        <taxon>Mytilinidiaceae</taxon>
        <taxon>Mytilinidion</taxon>
    </lineage>
</organism>
<evidence type="ECO:0000313" key="4">
    <source>
        <dbReference type="RefSeq" id="XP_033578438.1"/>
    </source>
</evidence>
<dbReference type="SMART" id="SM00256">
    <property type="entry name" value="FBOX"/>
    <property type="match status" value="1"/>
</dbReference>
<dbReference type="EMBL" id="MU003698">
    <property type="protein sequence ID" value="KAF2811474.1"/>
    <property type="molecule type" value="Genomic_DNA"/>
</dbReference>
<dbReference type="InterPro" id="IPR001810">
    <property type="entry name" value="F-box_dom"/>
</dbReference>
<reference evidence="2 4" key="1">
    <citation type="journal article" date="2020" name="Stud. Mycol.">
        <title>101 Dothideomycetes genomes: a test case for predicting lifestyles and emergence of pathogens.</title>
        <authorList>
            <person name="Haridas S."/>
            <person name="Albert R."/>
            <person name="Binder M."/>
            <person name="Bloem J."/>
            <person name="Labutti K."/>
            <person name="Salamov A."/>
            <person name="Andreopoulos B."/>
            <person name="Baker S."/>
            <person name="Barry K."/>
            <person name="Bills G."/>
            <person name="Bluhm B."/>
            <person name="Cannon C."/>
            <person name="Castanera R."/>
            <person name="Culley D."/>
            <person name="Daum C."/>
            <person name="Ezra D."/>
            <person name="Gonzalez J."/>
            <person name="Henrissat B."/>
            <person name="Kuo A."/>
            <person name="Liang C."/>
            <person name="Lipzen A."/>
            <person name="Lutzoni F."/>
            <person name="Magnuson J."/>
            <person name="Mondo S."/>
            <person name="Nolan M."/>
            <person name="Ohm R."/>
            <person name="Pangilinan J."/>
            <person name="Park H.-J."/>
            <person name="Ramirez L."/>
            <person name="Alfaro M."/>
            <person name="Sun H."/>
            <person name="Tritt A."/>
            <person name="Yoshinaga Y."/>
            <person name="Zwiers L.-H."/>
            <person name="Turgeon B."/>
            <person name="Goodwin S."/>
            <person name="Spatafora J."/>
            <person name="Crous P."/>
            <person name="Grigoriev I."/>
        </authorList>
    </citation>
    <scope>NUCLEOTIDE SEQUENCE</scope>
    <source>
        <strain evidence="2 4">CBS 304.34</strain>
    </source>
</reference>
<evidence type="ECO:0000313" key="3">
    <source>
        <dbReference type="Proteomes" id="UP000504636"/>
    </source>
</evidence>
<dbReference type="InterPro" id="IPR036047">
    <property type="entry name" value="F-box-like_dom_sf"/>
</dbReference>
<reference evidence="4" key="2">
    <citation type="submission" date="2020-04" db="EMBL/GenBank/DDBJ databases">
        <authorList>
            <consortium name="NCBI Genome Project"/>
        </authorList>
    </citation>
    <scope>NUCLEOTIDE SEQUENCE</scope>
    <source>
        <strain evidence="4">CBS 304.34</strain>
    </source>
</reference>
<dbReference type="Pfam" id="PF00646">
    <property type="entry name" value="F-box"/>
    <property type="match status" value="1"/>
</dbReference>
<dbReference type="GeneID" id="54466223"/>
<feature type="domain" description="F-box" evidence="1">
    <location>
        <begin position="11"/>
        <end position="51"/>
    </location>
</feature>
<sequence length="209" mass="24091">MEASATERTLGVTELLELVLLELPIRDIFQAQRVSQQWKAVISNSSPLRKAMWLTPVDSSSTQAKHDEVELPTHSRLYSLTDKNHPRVLAAKHFNPLLPLGEDNYRIELMMKGWLSEFVREELVLVVPDPTEWKHSFSLVASKGEDKAAWEDMQVFSPPITRFEIHIVDTKKGTVYVHNMPKLYNENGIRMGEMMKQLYVVLKKLEHVL</sequence>
<accession>A0A6A6YTX7</accession>
<protein>
    <recommendedName>
        <fullName evidence="1">F-box domain-containing protein</fullName>
    </recommendedName>
</protein>
<dbReference type="OrthoDB" id="10462978at2759"/>
<evidence type="ECO:0000313" key="2">
    <source>
        <dbReference type="EMBL" id="KAF2811474.1"/>
    </source>
</evidence>
<dbReference type="AlphaFoldDB" id="A0A6A6YTX7"/>
<gene>
    <name evidence="2 4" type="ORF">BDZ99DRAFT_518745</name>
</gene>
<dbReference type="Proteomes" id="UP000504636">
    <property type="component" value="Unplaced"/>
</dbReference>